<name>A0A2S2CUQ2_9PROT</name>
<feature type="domain" description="Tryptophan synthase beta chain-like PALP" evidence="3">
    <location>
        <begin position="20"/>
        <end position="298"/>
    </location>
</feature>
<dbReference type="PANTHER" id="PTHR10314">
    <property type="entry name" value="CYSTATHIONINE BETA-SYNTHASE"/>
    <property type="match status" value="1"/>
</dbReference>
<evidence type="ECO:0000256" key="2">
    <source>
        <dbReference type="ARBA" id="ARBA00022898"/>
    </source>
</evidence>
<dbReference type="SUPFAM" id="SSF53686">
    <property type="entry name" value="Tryptophan synthase beta subunit-like PLP-dependent enzymes"/>
    <property type="match status" value="1"/>
</dbReference>
<evidence type="ECO:0000313" key="5">
    <source>
        <dbReference type="Proteomes" id="UP000245629"/>
    </source>
</evidence>
<dbReference type="AlphaFoldDB" id="A0A2S2CUQ2"/>
<dbReference type="KEGG" id="azz:DEW08_18980"/>
<accession>A0A2S2CUQ2</accession>
<dbReference type="OrthoDB" id="7875577at2"/>
<keyword evidence="2" id="KW-0663">Pyridoxal phosphate</keyword>
<dbReference type="GO" id="GO:1901605">
    <property type="term" value="P:alpha-amino acid metabolic process"/>
    <property type="evidence" value="ECO:0007669"/>
    <property type="project" value="UniProtKB-ARBA"/>
</dbReference>
<dbReference type="Gene3D" id="3.40.50.1100">
    <property type="match status" value="2"/>
</dbReference>
<evidence type="ECO:0000313" key="4">
    <source>
        <dbReference type="EMBL" id="AWK88199.1"/>
    </source>
</evidence>
<evidence type="ECO:0000256" key="1">
    <source>
        <dbReference type="ARBA" id="ARBA00001933"/>
    </source>
</evidence>
<dbReference type="InterPro" id="IPR036052">
    <property type="entry name" value="TrpB-like_PALP_sf"/>
</dbReference>
<sequence>MRAVEQNPPTGRPTAAPVATPLLELLPGVLVKLECNNPGGSHKVRAARHIVQRALDRGEIVPGVTTVIEKTGGNFGFGLAVACRDIGVPVELAVGLGFSPVKRRCLEMFGARLIGIPMLEAGATPREVVEWHLARGKELGRQYHYTDQFNNPASLAAHEFETGPEIAGQLAARDEVTSLTFVSCAGTGACLSGVARALRTAGYDVEVVLVEPAGCDSRNGVFVDHRLEGASVGVAPPMVDWSMVSHAAPVSAEEMAATQREFAARTGYFVGNSSAACLHVAQSLSHRATKTHKILAIIYDHGLWYFKH</sequence>
<dbReference type="InterPro" id="IPR001926">
    <property type="entry name" value="TrpB-like_PALP"/>
</dbReference>
<gene>
    <name evidence="4" type="ORF">DEW08_18980</name>
</gene>
<dbReference type="RefSeq" id="WP_109330227.1">
    <property type="nucleotide sequence ID" value="NZ_CP029354.1"/>
</dbReference>
<comment type="cofactor">
    <cofactor evidence="1">
        <name>pyridoxal 5'-phosphate</name>
        <dbReference type="ChEBI" id="CHEBI:597326"/>
    </cofactor>
</comment>
<protein>
    <submittedName>
        <fullName evidence="4">Pyridoxal-5'-phosphate-dependent protein</fullName>
    </submittedName>
</protein>
<organism evidence="4 5">
    <name type="scientific">Azospirillum thermophilum</name>
    <dbReference type="NCBI Taxonomy" id="2202148"/>
    <lineage>
        <taxon>Bacteria</taxon>
        <taxon>Pseudomonadati</taxon>
        <taxon>Pseudomonadota</taxon>
        <taxon>Alphaproteobacteria</taxon>
        <taxon>Rhodospirillales</taxon>
        <taxon>Azospirillaceae</taxon>
        <taxon>Azospirillum</taxon>
    </lineage>
</organism>
<proteinExistence type="predicted"/>
<reference evidence="5" key="1">
    <citation type="submission" date="2018-05" db="EMBL/GenBank/DDBJ databases">
        <title>Azospirillum thermophila sp. nov., a novel isolated from hot spring.</title>
        <authorList>
            <person name="Zhao Z."/>
        </authorList>
    </citation>
    <scope>NUCLEOTIDE SEQUENCE [LARGE SCALE GENOMIC DNA]</scope>
    <source>
        <strain evidence="5">CFH 70021</strain>
    </source>
</reference>
<keyword evidence="5" id="KW-1185">Reference proteome</keyword>
<dbReference type="Pfam" id="PF00291">
    <property type="entry name" value="PALP"/>
    <property type="match status" value="1"/>
</dbReference>
<evidence type="ECO:0000259" key="3">
    <source>
        <dbReference type="Pfam" id="PF00291"/>
    </source>
</evidence>
<dbReference type="EMBL" id="CP029354">
    <property type="protein sequence ID" value="AWK88199.1"/>
    <property type="molecule type" value="Genomic_DNA"/>
</dbReference>
<dbReference type="InterPro" id="IPR050214">
    <property type="entry name" value="Cys_Synth/Cystath_Beta-Synth"/>
</dbReference>
<dbReference type="Proteomes" id="UP000245629">
    <property type="component" value="Chromosome 3"/>
</dbReference>